<sequence>MRSQLFVIKGPVAREDVPGICERLTAHVRRGGVGDVTVDVAEVGGANAVTLEVVARLRLTAKRLGCGIRFVNMRAGLPGLVGWLGLGEVGGKAEEGEEPCCVEEGVDPDDVPP</sequence>
<reference evidence="4 5" key="1">
    <citation type="submission" date="2018-09" db="EMBL/GenBank/DDBJ databases">
        <title>Streptomyces sp. nov. DS1-2, an endophytic actinomycete isolated from roots of Dendrobium scabrilingue.</title>
        <authorList>
            <person name="Kuncharoen N."/>
            <person name="Kudo T."/>
            <person name="Ohkuma M."/>
            <person name="Yuki M."/>
            <person name="Tanasupawat S."/>
        </authorList>
    </citation>
    <scope>NUCLEOTIDE SEQUENCE [LARGE SCALE GENOMIC DNA]</scope>
    <source>
        <strain evidence="2 5">AZ1-7</strain>
        <strain evidence="3 4">DS1-2</strain>
    </source>
</reference>
<organism evidence="2 5">
    <name type="scientific">Streptomyces radicis</name>
    <dbReference type="NCBI Taxonomy" id="1750517"/>
    <lineage>
        <taxon>Bacteria</taxon>
        <taxon>Bacillati</taxon>
        <taxon>Actinomycetota</taxon>
        <taxon>Actinomycetes</taxon>
        <taxon>Kitasatosporales</taxon>
        <taxon>Streptomycetaceae</taxon>
        <taxon>Streptomyces</taxon>
    </lineage>
</organism>
<dbReference type="EMBL" id="RBDX01000026">
    <property type="protein sequence ID" value="RKN05570.1"/>
    <property type="molecule type" value="Genomic_DNA"/>
</dbReference>
<dbReference type="Pfam" id="PF13466">
    <property type="entry name" value="STAS_2"/>
    <property type="match status" value="1"/>
</dbReference>
<keyword evidence="4" id="KW-1185">Reference proteome</keyword>
<dbReference type="SUPFAM" id="SSF52091">
    <property type="entry name" value="SpoIIaa-like"/>
    <property type="match status" value="1"/>
</dbReference>
<protein>
    <submittedName>
        <fullName evidence="2">STAS domain-containing protein</fullName>
    </submittedName>
</protein>
<proteinExistence type="predicted"/>
<evidence type="ECO:0000313" key="3">
    <source>
        <dbReference type="EMBL" id="RKN17439.1"/>
    </source>
</evidence>
<accession>A0A3A9VXW5</accession>
<name>A0A3A9VXW5_9ACTN</name>
<dbReference type="RefSeq" id="WP_120699374.1">
    <property type="nucleotide sequence ID" value="NZ_RBDX01000026.1"/>
</dbReference>
<comment type="caution">
    <text evidence="2">The sequence shown here is derived from an EMBL/GenBank/DDBJ whole genome shotgun (WGS) entry which is preliminary data.</text>
</comment>
<evidence type="ECO:0000313" key="5">
    <source>
        <dbReference type="Proteomes" id="UP000275024"/>
    </source>
</evidence>
<dbReference type="Proteomes" id="UP000275024">
    <property type="component" value="Unassembled WGS sequence"/>
</dbReference>
<dbReference type="InterPro" id="IPR058548">
    <property type="entry name" value="MlaB-like_STAS"/>
</dbReference>
<dbReference type="AlphaFoldDB" id="A0A3A9VXW5"/>
<evidence type="ECO:0000259" key="1">
    <source>
        <dbReference type="Pfam" id="PF13466"/>
    </source>
</evidence>
<feature type="domain" description="MlaB-like STAS" evidence="1">
    <location>
        <begin position="8"/>
        <end position="86"/>
    </location>
</feature>
<dbReference type="Proteomes" id="UP000268652">
    <property type="component" value="Unassembled WGS sequence"/>
</dbReference>
<dbReference type="EMBL" id="RBDY01000024">
    <property type="protein sequence ID" value="RKN17439.1"/>
    <property type="molecule type" value="Genomic_DNA"/>
</dbReference>
<evidence type="ECO:0000313" key="2">
    <source>
        <dbReference type="EMBL" id="RKN05570.1"/>
    </source>
</evidence>
<evidence type="ECO:0000313" key="4">
    <source>
        <dbReference type="Proteomes" id="UP000268652"/>
    </source>
</evidence>
<dbReference type="Gene3D" id="3.30.750.24">
    <property type="entry name" value="STAS domain"/>
    <property type="match status" value="1"/>
</dbReference>
<dbReference type="InterPro" id="IPR036513">
    <property type="entry name" value="STAS_dom_sf"/>
</dbReference>
<gene>
    <name evidence="3" type="ORF">D7318_24555</name>
    <name evidence="2" type="ORF">D7319_25190</name>
</gene>